<dbReference type="EMBL" id="CP006272">
    <property type="protein sequence ID" value="AGZ41549.1"/>
    <property type="molecule type" value="Genomic_DNA"/>
</dbReference>
<organism evidence="2 3">
    <name type="scientific">Actinoplanes friuliensis DSM 7358</name>
    <dbReference type="NCBI Taxonomy" id="1246995"/>
    <lineage>
        <taxon>Bacteria</taxon>
        <taxon>Bacillati</taxon>
        <taxon>Actinomycetota</taxon>
        <taxon>Actinomycetes</taxon>
        <taxon>Micromonosporales</taxon>
        <taxon>Micromonosporaceae</taxon>
        <taxon>Actinoplanes</taxon>
    </lineage>
</organism>
<protein>
    <recommendedName>
        <fullName evidence="4">Protein kinase domain-containing protein</fullName>
    </recommendedName>
</protein>
<dbReference type="RefSeq" id="WP_023361624.1">
    <property type="nucleotide sequence ID" value="NC_022657.1"/>
</dbReference>
<dbReference type="AlphaFoldDB" id="U5VXI0"/>
<reference evidence="2 3" key="1">
    <citation type="journal article" date="2014" name="J. Biotechnol.">
        <title>Complete genome sequence of the actinobacterium Actinoplanes friuliensis HAG 010964, producer of the lipopeptide antibiotic friulimycin.</title>
        <authorList>
            <person name="Ruckert C."/>
            <person name="Szczepanowski R."/>
            <person name="Albersmeier A."/>
            <person name="Goesmann A."/>
            <person name="Fischer N."/>
            <person name="Steinkamper A."/>
            <person name="Puhler A."/>
            <person name="Biener R."/>
            <person name="Schwartz D."/>
            <person name="Kalinowski J."/>
        </authorList>
    </citation>
    <scope>NUCLEOTIDE SEQUENCE [LARGE SCALE GENOMIC DNA]</scope>
    <source>
        <strain evidence="2 3">DSM 7358</strain>
    </source>
</reference>
<dbReference type="eggNOG" id="COG0515">
    <property type="taxonomic scope" value="Bacteria"/>
</dbReference>
<dbReference type="OrthoDB" id="3286496at2"/>
<evidence type="ECO:0000313" key="2">
    <source>
        <dbReference type="EMBL" id="AGZ41549.1"/>
    </source>
</evidence>
<dbReference type="HOGENOM" id="CLU_584799_0_0_11"/>
<gene>
    <name evidence="2" type="ORF">AFR_16335</name>
</gene>
<proteinExistence type="predicted"/>
<keyword evidence="1" id="KW-0812">Transmembrane</keyword>
<dbReference type="KEGG" id="afs:AFR_16335"/>
<dbReference type="Proteomes" id="UP000017746">
    <property type="component" value="Chromosome"/>
</dbReference>
<keyword evidence="1" id="KW-0472">Membrane</keyword>
<accession>U5VXI0</accession>
<name>U5VXI0_9ACTN</name>
<dbReference type="Gene3D" id="1.10.510.10">
    <property type="entry name" value="Transferase(Phosphotransferase) domain 1"/>
    <property type="match status" value="1"/>
</dbReference>
<dbReference type="InterPro" id="IPR011009">
    <property type="entry name" value="Kinase-like_dom_sf"/>
</dbReference>
<dbReference type="STRING" id="1246995.AFR_16335"/>
<keyword evidence="3" id="KW-1185">Reference proteome</keyword>
<evidence type="ECO:0000256" key="1">
    <source>
        <dbReference type="SAM" id="Phobius"/>
    </source>
</evidence>
<evidence type="ECO:0000313" key="3">
    <source>
        <dbReference type="Proteomes" id="UP000017746"/>
    </source>
</evidence>
<dbReference type="PATRIC" id="fig|1246995.3.peg.3313"/>
<feature type="transmembrane region" description="Helical" evidence="1">
    <location>
        <begin position="440"/>
        <end position="460"/>
    </location>
</feature>
<keyword evidence="1" id="KW-1133">Transmembrane helix</keyword>
<evidence type="ECO:0008006" key="4">
    <source>
        <dbReference type="Google" id="ProtNLM"/>
    </source>
</evidence>
<sequence>MPSLDTELPIVLRGTGWSAEVTIAPPVHEPGDQLGESRQVYFSLPGDKVHTHGRKVLATVAYTRGRTVKFSGEASARWDDWFVKIYQCQQADVDAMRDYLHRQAVALQEANAAVPGRTRIPIEPPWAVTPVQIVRGSGEEDRAGDVATRLGAPVDALVVAERPMRTLPLWFQDHPSNSGLYLLAVSPLLIRPPWDPWCPTPAIEHLNHFASMAAGLDKLHDLGWAHCDIRPDNVCVYLIPGAREFVLVDTDSGTPTGQPPPELPTPDFYLRRPRLADGLRYDPGELRAQDRFGFALVLLTALAGRDCMERLLRTDNGERPVDSAEAVAGILRQHWRESHWQELITVLAEPFGRTGEAGRSVEDTGPWAVGWLGRLRQAVPSGAETPAPRPPGWVDPDPYADDIALFRTALRQRPHSQFELQNEANRLLERQSQRVAARTAARYAGLVLLGFAAVLIVVLFDVTGWGM</sequence>
<dbReference type="SUPFAM" id="SSF56112">
    <property type="entry name" value="Protein kinase-like (PK-like)"/>
    <property type="match status" value="1"/>
</dbReference>